<dbReference type="Proteomes" id="UP000789901">
    <property type="component" value="Unassembled WGS sequence"/>
</dbReference>
<evidence type="ECO:0000313" key="1">
    <source>
        <dbReference type="EMBL" id="CAG8669913.1"/>
    </source>
</evidence>
<organism evidence="1 2">
    <name type="scientific">Gigaspora margarita</name>
    <dbReference type="NCBI Taxonomy" id="4874"/>
    <lineage>
        <taxon>Eukaryota</taxon>
        <taxon>Fungi</taxon>
        <taxon>Fungi incertae sedis</taxon>
        <taxon>Mucoromycota</taxon>
        <taxon>Glomeromycotina</taxon>
        <taxon>Glomeromycetes</taxon>
        <taxon>Diversisporales</taxon>
        <taxon>Gigasporaceae</taxon>
        <taxon>Gigaspora</taxon>
    </lineage>
</organism>
<name>A0ABN7UTX4_GIGMA</name>
<sequence length="172" mass="19805">MTEVLESYYVPEILAENNDEGSTSKEKNLKQEEGELSLKTVLGSFANAYLEVLKNLIPELMKKESEGERQNKENYYLNDLGRPDIIAIQTKIELTKEVLDVGTTIRKDEHDASKNYKKPTKLSLDNEVKNFKNCDKGLKGLRKAHGCLMKKTIECKKIFYRKIEILQYLPIC</sequence>
<reference evidence="1 2" key="1">
    <citation type="submission" date="2021-06" db="EMBL/GenBank/DDBJ databases">
        <authorList>
            <person name="Kallberg Y."/>
            <person name="Tangrot J."/>
            <person name="Rosling A."/>
        </authorList>
    </citation>
    <scope>NUCLEOTIDE SEQUENCE [LARGE SCALE GENOMIC DNA]</scope>
    <source>
        <strain evidence="1 2">120-4 pot B 10/14</strain>
    </source>
</reference>
<accession>A0ABN7UTX4</accession>
<keyword evidence="2" id="KW-1185">Reference proteome</keyword>
<protein>
    <submittedName>
        <fullName evidence="1">14794_t:CDS:1</fullName>
    </submittedName>
</protein>
<gene>
    <name evidence="1" type="ORF">GMARGA_LOCUS10360</name>
</gene>
<evidence type="ECO:0000313" key="2">
    <source>
        <dbReference type="Proteomes" id="UP000789901"/>
    </source>
</evidence>
<dbReference type="EMBL" id="CAJVQB010005787">
    <property type="protein sequence ID" value="CAG8669913.1"/>
    <property type="molecule type" value="Genomic_DNA"/>
</dbReference>
<comment type="caution">
    <text evidence="1">The sequence shown here is derived from an EMBL/GenBank/DDBJ whole genome shotgun (WGS) entry which is preliminary data.</text>
</comment>
<proteinExistence type="predicted"/>